<name>A0A0G4EGU7_VITBC</name>
<evidence type="ECO:0000256" key="3">
    <source>
        <dbReference type="SAM" id="SignalP"/>
    </source>
</evidence>
<organism evidence="4 5">
    <name type="scientific">Vitrella brassicaformis (strain CCMP3155)</name>
    <dbReference type="NCBI Taxonomy" id="1169540"/>
    <lineage>
        <taxon>Eukaryota</taxon>
        <taxon>Sar</taxon>
        <taxon>Alveolata</taxon>
        <taxon>Colpodellida</taxon>
        <taxon>Vitrellaceae</taxon>
        <taxon>Vitrella</taxon>
    </lineage>
</organism>
<dbReference type="EMBL" id="CDMY01000226">
    <property type="protein sequence ID" value="CEL94730.1"/>
    <property type="molecule type" value="Genomic_DNA"/>
</dbReference>
<feature type="region of interest" description="Disordered" evidence="2">
    <location>
        <begin position="110"/>
        <end position="129"/>
    </location>
</feature>
<reference evidence="4 5" key="1">
    <citation type="submission" date="2014-11" db="EMBL/GenBank/DDBJ databases">
        <authorList>
            <person name="Zhu J."/>
            <person name="Qi W."/>
            <person name="Song R."/>
        </authorList>
    </citation>
    <scope>NUCLEOTIDE SEQUENCE [LARGE SCALE GENOMIC DNA]</scope>
</reference>
<dbReference type="PhylomeDB" id="A0A0G4EGU7"/>
<gene>
    <name evidence="4" type="ORF">Vbra_11664</name>
</gene>
<proteinExistence type="predicted"/>
<evidence type="ECO:0000256" key="2">
    <source>
        <dbReference type="SAM" id="MobiDB-lite"/>
    </source>
</evidence>
<keyword evidence="1" id="KW-0175">Coiled coil</keyword>
<dbReference type="InParanoid" id="A0A0G4EGU7"/>
<evidence type="ECO:0000313" key="5">
    <source>
        <dbReference type="Proteomes" id="UP000041254"/>
    </source>
</evidence>
<protein>
    <submittedName>
        <fullName evidence="4">Uncharacterized protein</fullName>
    </submittedName>
</protein>
<dbReference type="Proteomes" id="UP000041254">
    <property type="component" value="Unassembled WGS sequence"/>
</dbReference>
<feature type="signal peptide" evidence="3">
    <location>
        <begin position="1"/>
        <end position="19"/>
    </location>
</feature>
<feature type="compositionally biased region" description="Basic and acidic residues" evidence="2">
    <location>
        <begin position="113"/>
        <end position="125"/>
    </location>
</feature>
<keyword evidence="5" id="KW-1185">Reference proteome</keyword>
<evidence type="ECO:0000313" key="4">
    <source>
        <dbReference type="EMBL" id="CEL94730.1"/>
    </source>
</evidence>
<accession>A0A0G4EGU7</accession>
<evidence type="ECO:0000256" key="1">
    <source>
        <dbReference type="SAM" id="Coils"/>
    </source>
</evidence>
<dbReference type="AlphaFoldDB" id="A0A0G4EGU7"/>
<sequence length="545" mass="59932">MKAWLSVLAIGVFGGQQSASSTALSGPNPIRKVVNLLNALAKEVEEESLKEDQLYDKHACYCKATQSQLSDAIKADEETIPKLEGKIKETTATLSRFCQEIDDLTNEVGETTAELKKPPQARDREDYESEAADLRSSIAALKQAIPILKQGQGSQQLLSLKAQLQASGSSRSQQVLSAISQQSPFGDYSPQSLEVLGMLAQMLDNFEQDLAQENKREEAAAQAFDELHKSKTEEKMAAEAALKRKSHRHATLQMKQQDRKTNLKEAQERLAANQHSLQGLVNSCETKAKEREARAASRSEEFQAISETVKLINDDDALDLFKKTVPAPSLIQLDKAAARHLSPPVGLPAQQPQQLTKAQLMQLAASLPPAVLSQLMQRAGIGQVQRQGQPRVKGGSKFAPVARLVDRVLDTMADEQHKDDQHRDYCSEELANTRQENVTMSQTISQLLSDVETVKEEAADAAAQMQSIQAAIVQIDGDMKEAQKNRAAEEAEYENEGLERTQAEELLGKAKNRIAQYYAAEKLQQQVQGSVHLRSMCLGGHVCSN</sequence>
<dbReference type="VEuPathDB" id="CryptoDB:Vbra_11664"/>
<keyword evidence="3" id="KW-0732">Signal</keyword>
<feature type="coiled-coil region" evidence="1">
    <location>
        <begin position="196"/>
        <end position="223"/>
    </location>
</feature>
<feature type="chain" id="PRO_5005187609" evidence="3">
    <location>
        <begin position="20"/>
        <end position="545"/>
    </location>
</feature>
<dbReference type="OMA" id="MFEKEAC"/>
<feature type="coiled-coil region" evidence="1">
    <location>
        <begin position="444"/>
        <end position="501"/>
    </location>
</feature>